<feature type="non-terminal residue" evidence="2">
    <location>
        <position position="45"/>
    </location>
</feature>
<organism evidence="2 3">
    <name type="scientific">Rotaria magnacalcarata</name>
    <dbReference type="NCBI Taxonomy" id="392030"/>
    <lineage>
        <taxon>Eukaryota</taxon>
        <taxon>Metazoa</taxon>
        <taxon>Spiralia</taxon>
        <taxon>Gnathifera</taxon>
        <taxon>Rotifera</taxon>
        <taxon>Eurotatoria</taxon>
        <taxon>Bdelloidea</taxon>
        <taxon>Philodinida</taxon>
        <taxon>Philodinidae</taxon>
        <taxon>Rotaria</taxon>
    </lineage>
</organism>
<reference evidence="2" key="1">
    <citation type="submission" date="2021-02" db="EMBL/GenBank/DDBJ databases">
        <authorList>
            <person name="Nowell W R."/>
        </authorList>
    </citation>
    <scope>NUCLEOTIDE SEQUENCE</scope>
</reference>
<name>A0A8S3GXX1_9BILA</name>
<proteinExistence type="predicted"/>
<comment type="caution">
    <text evidence="2">The sequence shown here is derived from an EMBL/GenBank/DDBJ whole genome shotgun (WGS) entry which is preliminary data.</text>
</comment>
<evidence type="ECO:0000313" key="2">
    <source>
        <dbReference type="EMBL" id="CAF5169950.1"/>
    </source>
</evidence>
<dbReference type="AlphaFoldDB" id="A0A8S3GXX1"/>
<sequence length="45" mass="4961">METSQISDQESSTNDSDFEEIEVPIETEISADSSMGDSMDSIDEE</sequence>
<evidence type="ECO:0000313" key="3">
    <source>
        <dbReference type="Proteomes" id="UP000681967"/>
    </source>
</evidence>
<feature type="compositionally biased region" description="Acidic residues" evidence="1">
    <location>
        <begin position="16"/>
        <end position="25"/>
    </location>
</feature>
<gene>
    <name evidence="2" type="ORF">BYL167_LOCUS77025</name>
</gene>
<protein>
    <submittedName>
        <fullName evidence="2">Uncharacterized protein</fullName>
    </submittedName>
</protein>
<dbReference type="EMBL" id="CAJOBH010279426">
    <property type="protein sequence ID" value="CAF5169950.1"/>
    <property type="molecule type" value="Genomic_DNA"/>
</dbReference>
<accession>A0A8S3GXX1</accession>
<feature type="compositionally biased region" description="Polar residues" evidence="1">
    <location>
        <begin position="1"/>
        <end position="15"/>
    </location>
</feature>
<feature type="compositionally biased region" description="Low complexity" evidence="1">
    <location>
        <begin position="30"/>
        <end position="39"/>
    </location>
</feature>
<dbReference type="Proteomes" id="UP000681967">
    <property type="component" value="Unassembled WGS sequence"/>
</dbReference>
<feature type="region of interest" description="Disordered" evidence="1">
    <location>
        <begin position="1"/>
        <end position="45"/>
    </location>
</feature>
<evidence type="ECO:0000256" key="1">
    <source>
        <dbReference type="SAM" id="MobiDB-lite"/>
    </source>
</evidence>